<comment type="caution">
    <text evidence="3">The sequence shown here is derived from an EMBL/GenBank/DDBJ whole genome shotgun (WGS) entry which is preliminary data.</text>
</comment>
<organism evidence="3 4">
    <name type="scientific">Segatella copri</name>
    <dbReference type="NCBI Taxonomy" id="165179"/>
    <lineage>
        <taxon>Bacteria</taxon>
        <taxon>Pseudomonadati</taxon>
        <taxon>Bacteroidota</taxon>
        <taxon>Bacteroidia</taxon>
        <taxon>Bacteroidales</taxon>
        <taxon>Prevotellaceae</taxon>
        <taxon>Segatella</taxon>
    </lineage>
</organism>
<protein>
    <submittedName>
        <fullName evidence="3">Uncharacterized protein</fullName>
    </submittedName>
</protein>
<dbReference type="EMBL" id="VZCB01000042">
    <property type="protein sequence ID" value="MQN80162.1"/>
    <property type="molecule type" value="Genomic_DNA"/>
</dbReference>
<feature type="chain" id="PRO_5026191620" evidence="2">
    <location>
        <begin position="22"/>
        <end position="566"/>
    </location>
</feature>
<accession>A0A6G1TXX7</accession>
<feature type="signal peptide" evidence="2">
    <location>
        <begin position="1"/>
        <end position="21"/>
    </location>
</feature>
<evidence type="ECO:0000313" key="4">
    <source>
        <dbReference type="Proteomes" id="UP000480425"/>
    </source>
</evidence>
<dbReference type="RefSeq" id="WP_153122441.1">
    <property type="nucleotide sequence ID" value="NZ_VZCB01000042.1"/>
</dbReference>
<dbReference type="OrthoDB" id="1062844at2"/>
<dbReference type="Proteomes" id="UP000480425">
    <property type="component" value="Unassembled WGS sequence"/>
</dbReference>
<keyword evidence="1" id="KW-0175">Coiled coil</keyword>
<evidence type="ECO:0000256" key="2">
    <source>
        <dbReference type="SAM" id="SignalP"/>
    </source>
</evidence>
<gene>
    <name evidence="3" type="ORF">F7D73_04175</name>
</gene>
<proteinExistence type="predicted"/>
<reference evidence="3 4" key="1">
    <citation type="submission" date="2019-09" db="EMBL/GenBank/DDBJ databases">
        <title>Distinct polysaccharide growth profiles of human intestinal Prevotella copri isolates.</title>
        <authorList>
            <person name="Fehlner-Peach H."/>
            <person name="Magnabosco C."/>
            <person name="Raghavan V."/>
            <person name="Scher J.U."/>
            <person name="Tett A."/>
            <person name="Cox L.M."/>
            <person name="Gottsegen C."/>
            <person name="Watters A."/>
            <person name="Wiltshire- Gordon J.D."/>
            <person name="Segata N."/>
            <person name="Bonneau R."/>
            <person name="Littman D.R."/>
        </authorList>
    </citation>
    <scope>NUCLEOTIDE SEQUENCE [LARGE SCALE GENOMIC DNA]</scope>
    <source>
        <strain evidence="4">iA622</strain>
    </source>
</reference>
<keyword evidence="2" id="KW-0732">Signal</keyword>
<dbReference type="Gene3D" id="1.20.5.340">
    <property type="match status" value="1"/>
</dbReference>
<dbReference type="PROSITE" id="PS51257">
    <property type="entry name" value="PROKAR_LIPOPROTEIN"/>
    <property type="match status" value="1"/>
</dbReference>
<feature type="coiled-coil region" evidence="1">
    <location>
        <begin position="140"/>
        <end position="170"/>
    </location>
</feature>
<feature type="coiled-coil region" evidence="1">
    <location>
        <begin position="41"/>
        <end position="96"/>
    </location>
</feature>
<evidence type="ECO:0000256" key="1">
    <source>
        <dbReference type="SAM" id="Coils"/>
    </source>
</evidence>
<dbReference type="AlphaFoldDB" id="A0A6G1TXX7"/>
<sequence length="566" mass="61067">MKRQLTSILLFSALLMGGASTFVSCTDHESDNAYNASISIADAVAKQLDALKLANQQLQANIDDLKSDVATNKDKIAALEAQVAANKAAIENLNGTWTEKFQKLNTQLNESIGALGNRATALEEAVDKINGQLPAELAKLNQAIQDIAELKTKSKEVDELQKKLDELNEKLYGKLAGEGDINTLKDAIDTINGQLKEAAKYVLAKLQDPKSTSLNLSGLASALYSNLNNQLTAYGVQASWKQKNQNGNEVEKVVTSEIKLAAFAVKPLSFDFLANNSKLDNLSLDRFMLPTNLSEKQKGISGLDFNNIIDPSTGKTIEVATIVAVPGVKIVPNGTDLDIIQISDGKKLNTIKNAYIVSWEKASKDISIEVNGEAGSASGSTTLDTYIYQIKVKDDTMKDLIADLNKNLSTTLGPVKTALDWANTLAGKYDQNVAKVNNLIKKVEGVITNVNKYLQPAIMFKADNGSWNFVSTGSHFATSFVGVGATPLVATSYTAELLAPAYKKQLYVKEAGAEILVNGKATKSAFNGQIQKVVFNASKAGNYTIVYKAIDYSGKVVEKNFYVTVK</sequence>
<evidence type="ECO:0000313" key="3">
    <source>
        <dbReference type="EMBL" id="MQN80162.1"/>
    </source>
</evidence>
<name>A0A6G1TXX7_9BACT</name>